<keyword evidence="5" id="KW-0597">Phosphoprotein</keyword>
<dbReference type="Pfam" id="PF00078">
    <property type="entry name" value="RVT_1"/>
    <property type="match status" value="1"/>
</dbReference>
<evidence type="ECO:0000256" key="4">
    <source>
        <dbReference type="ARBA" id="ARBA00012647"/>
    </source>
</evidence>
<evidence type="ECO:0000256" key="11">
    <source>
        <dbReference type="RuleBase" id="RU003947"/>
    </source>
</evidence>
<evidence type="ECO:0000256" key="7">
    <source>
        <dbReference type="ARBA" id="ARBA00022801"/>
    </source>
</evidence>
<evidence type="ECO:0000256" key="8">
    <source>
        <dbReference type="ARBA" id="ARBA00022833"/>
    </source>
</evidence>
<feature type="region of interest" description="Disordered" evidence="12">
    <location>
        <begin position="1"/>
        <end position="31"/>
    </location>
</feature>
<dbReference type="EC" id="3.1.3.1" evidence="4 11"/>
<comment type="catalytic activity">
    <reaction evidence="11">
        <text>a phosphate monoester + H2O = an alcohol + phosphate</text>
        <dbReference type="Rhea" id="RHEA:15017"/>
        <dbReference type="ChEBI" id="CHEBI:15377"/>
        <dbReference type="ChEBI" id="CHEBI:30879"/>
        <dbReference type="ChEBI" id="CHEBI:43474"/>
        <dbReference type="ChEBI" id="CHEBI:67140"/>
        <dbReference type="EC" id="3.1.3.1"/>
    </reaction>
</comment>
<sequence length="666" mass="73822">MVNTGGNPEGQVAEGKLANSSTTVQDGANDQSSGLEILEVTQGVETRAVSDQKACAKVGVFDYATRYPGATPLKKISTEVVAEALVTIYSRVGIPEQVLTDQGRQFVGDIMQERNYLADGNYLTKLDLTKGFWQIPLATETKAKTAFLTPLGLFQYRFLPFGLVNSPSTFNRTMRTVLMDYEFWKEKAARDLQRARGMKIKNKVAKNIIMFLGDGNSISTITATRIYKGQLQEGASGEEYELFYERFPNIGLAKTYCADRQVPDSAASGTAYLCGVKTKYNTIGMDDRVEFGNCTQDNPYEYAVDSILKIAEDAGKATGIVTTTRITHATPACTYAHAASRYWEGDDNMPQEEKDKGCKDIAWQLVNELPGRNMRVVLGGGRQDFLPNFTPDPEDEGKYGQRLDGENLIETWLASKPVYSESFFVWNKTAFDDVNPESADYLLGLFERSHMNYEANRPSDTAGEPSLADMTEKAIRMLEKHKNGYFLLVEGGRMDHSHHDGIGYHALVDGVAFEEAIERASDITDDDDTLTVVTADHSFAFDILGYASRGNPILGVNDIDVDQNGQTFTTLHYPDGPGSHYTMEAIADTGLRPVITNPEDSDYLQQALIANKWASHDGEDVMIYAKGPMAHLFHSTHEQTYIMHAMQYAACIGYDSTDECRSKNEP</sequence>
<keyword evidence="7 11" id="KW-0378">Hydrolase</keyword>
<comment type="similarity">
    <text evidence="3 10">Belongs to the alkaline phosphatase family.</text>
</comment>
<dbReference type="GeneID" id="100367427"/>
<dbReference type="SUPFAM" id="SSF53649">
    <property type="entry name" value="Alkaline phosphatase-like"/>
    <property type="match status" value="1"/>
</dbReference>
<dbReference type="InterPro" id="IPR018299">
    <property type="entry name" value="Alkaline_phosphatase_AS"/>
</dbReference>
<evidence type="ECO:0000259" key="13">
    <source>
        <dbReference type="Pfam" id="PF00078"/>
    </source>
</evidence>
<dbReference type="SUPFAM" id="SSF56672">
    <property type="entry name" value="DNA/RNA polymerases"/>
    <property type="match status" value="1"/>
</dbReference>
<dbReference type="InterPro" id="IPR012337">
    <property type="entry name" value="RNaseH-like_sf"/>
</dbReference>
<evidence type="ECO:0000313" key="14">
    <source>
        <dbReference type="Proteomes" id="UP000694865"/>
    </source>
</evidence>
<dbReference type="Proteomes" id="UP000694865">
    <property type="component" value="Unplaced"/>
</dbReference>
<dbReference type="InterPro" id="IPR017850">
    <property type="entry name" value="Alkaline_phosphatase_core_sf"/>
</dbReference>
<dbReference type="PANTHER" id="PTHR11596">
    <property type="entry name" value="ALKALINE PHOSPHATASE"/>
    <property type="match status" value="1"/>
</dbReference>
<evidence type="ECO:0000256" key="3">
    <source>
        <dbReference type="ARBA" id="ARBA00005984"/>
    </source>
</evidence>
<dbReference type="PANTHER" id="PTHR11596:SF5">
    <property type="entry name" value="ALKALINE PHOSPHATASE"/>
    <property type="match status" value="1"/>
</dbReference>
<reference evidence="15" key="1">
    <citation type="submission" date="2025-08" db="UniProtKB">
        <authorList>
            <consortium name="RefSeq"/>
        </authorList>
    </citation>
    <scope>IDENTIFICATION</scope>
    <source>
        <tissue evidence="15">Testes</tissue>
    </source>
</reference>
<organism evidence="14 15">
    <name type="scientific">Saccoglossus kowalevskii</name>
    <name type="common">Acorn worm</name>
    <dbReference type="NCBI Taxonomy" id="10224"/>
    <lineage>
        <taxon>Eukaryota</taxon>
        <taxon>Metazoa</taxon>
        <taxon>Hemichordata</taxon>
        <taxon>Enteropneusta</taxon>
        <taxon>Harrimaniidae</taxon>
        <taxon>Saccoglossus</taxon>
    </lineage>
</organism>
<evidence type="ECO:0000256" key="2">
    <source>
        <dbReference type="ARBA" id="ARBA00001947"/>
    </source>
</evidence>
<feature type="domain" description="Reverse transcriptase" evidence="13">
    <location>
        <begin position="79"/>
        <end position="181"/>
    </location>
</feature>
<dbReference type="SUPFAM" id="SSF53098">
    <property type="entry name" value="Ribonuclease H-like"/>
    <property type="match status" value="1"/>
</dbReference>
<accession>A0ABM0GTW1</accession>
<keyword evidence="6" id="KW-0479">Metal-binding</keyword>
<protein>
    <recommendedName>
        <fullName evidence="4 11">Alkaline phosphatase</fullName>
        <ecNumber evidence="4 11">3.1.3.1</ecNumber>
    </recommendedName>
</protein>
<gene>
    <name evidence="15" type="primary">LOC100367427</name>
</gene>
<comment type="cofactor">
    <cofactor evidence="2">
        <name>Zn(2+)</name>
        <dbReference type="ChEBI" id="CHEBI:29105"/>
    </cofactor>
</comment>
<keyword evidence="9 11" id="KW-0460">Magnesium</keyword>
<dbReference type="InterPro" id="IPR001952">
    <property type="entry name" value="Alkaline_phosphatase"/>
</dbReference>
<dbReference type="RefSeq" id="XP_002737256.1">
    <property type="nucleotide sequence ID" value="XM_002737210.1"/>
</dbReference>
<dbReference type="PRINTS" id="PR00113">
    <property type="entry name" value="ALKPHPHTASE"/>
</dbReference>
<dbReference type="InterPro" id="IPR043502">
    <property type="entry name" value="DNA/RNA_pol_sf"/>
</dbReference>
<feature type="compositionally biased region" description="Polar residues" evidence="12">
    <location>
        <begin position="18"/>
        <end position="31"/>
    </location>
</feature>
<keyword evidence="8 11" id="KW-0862">Zinc</keyword>
<evidence type="ECO:0000256" key="12">
    <source>
        <dbReference type="SAM" id="MobiDB-lite"/>
    </source>
</evidence>
<dbReference type="SMART" id="SM00098">
    <property type="entry name" value="alkPPc"/>
    <property type="match status" value="1"/>
</dbReference>
<proteinExistence type="inferred from homology"/>
<name>A0ABM0GTW1_SACKO</name>
<evidence type="ECO:0000256" key="6">
    <source>
        <dbReference type="ARBA" id="ARBA00022723"/>
    </source>
</evidence>
<keyword evidence="14" id="KW-1185">Reference proteome</keyword>
<evidence type="ECO:0000313" key="15">
    <source>
        <dbReference type="RefSeq" id="XP_002737256.1"/>
    </source>
</evidence>
<dbReference type="PROSITE" id="PS00123">
    <property type="entry name" value="ALKALINE_PHOSPHATASE"/>
    <property type="match status" value="1"/>
</dbReference>
<comment type="cofactor">
    <cofactor evidence="1">
        <name>Mg(2+)</name>
        <dbReference type="ChEBI" id="CHEBI:18420"/>
    </cofactor>
</comment>
<evidence type="ECO:0000256" key="5">
    <source>
        <dbReference type="ARBA" id="ARBA00022553"/>
    </source>
</evidence>
<evidence type="ECO:0000256" key="1">
    <source>
        <dbReference type="ARBA" id="ARBA00001946"/>
    </source>
</evidence>
<dbReference type="Gene3D" id="3.10.10.10">
    <property type="entry name" value="HIV Type 1 Reverse Transcriptase, subunit A, domain 1"/>
    <property type="match status" value="1"/>
</dbReference>
<dbReference type="CDD" id="cd16012">
    <property type="entry name" value="ALP"/>
    <property type="match status" value="1"/>
</dbReference>
<dbReference type="InterPro" id="IPR000477">
    <property type="entry name" value="RT_dom"/>
</dbReference>
<evidence type="ECO:0000256" key="9">
    <source>
        <dbReference type="ARBA" id="ARBA00022842"/>
    </source>
</evidence>
<dbReference type="InterPro" id="IPR036397">
    <property type="entry name" value="RNaseH_sf"/>
</dbReference>
<evidence type="ECO:0000256" key="10">
    <source>
        <dbReference type="RuleBase" id="RU003946"/>
    </source>
</evidence>
<dbReference type="Pfam" id="PF00245">
    <property type="entry name" value="Alk_phosphatase"/>
    <property type="match status" value="1"/>
</dbReference>
<dbReference type="Gene3D" id="3.30.420.10">
    <property type="entry name" value="Ribonuclease H-like superfamily/Ribonuclease H"/>
    <property type="match status" value="1"/>
</dbReference>
<dbReference type="Gene3D" id="3.40.720.10">
    <property type="entry name" value="Alkaline Phosphatase, subunit A"/>
    <property type="match status" value="1"/>
</dbReference>